<comment type="subcellular location">
    <subcellularLocation>
        <location evidence="1">Nucleus</location>
    </subcellularLocation>
</comment>
<dbReference type="InterPro" id="IPR011598">
    <property type="entry name" value="bHLH_dom"/>
</dbReference>
<dbReference type="CDD" id="cd11445">
    <property type="entry name" value="bHLH_AtPIF_like"/>
    <property type="match status" value="1"/>
</dbReference>
<evidence type="ECO:0000259" key="6">
    <source>
        <dbReference type="PROSITE" id="PS50888"/>
    </source>
</evidence>
<evidence type="ECO:0000313" key="7">
    <source>
        <dbReference type="EMBL" id="KAL3646175.1"/>
    </source>
</evidence>
<accession>A0ABD3DVA4</accession>
<dbReference type="Pfam" id="PF00010">
    <property type="entry name" value="HLH"/>
    <property type="match status" value="1"/>
</dbReference>
<sequence length="428" mass="48092">MDACWNIEAAGVDFPLPNQTKPLGVENELVELIWQNGELLLNNQTNHRKQVDYQSNPNNSIQDFETISWIDCPIDESFEKEFYSSLLSDIPSPNPVEPPHIFDQNLETVIKPDKNFKPPCKKQGIERGPATECSVMKSTVNNLSHCASNQVTNDVDMSWASSSYGVGGVELKYDQNVGPLYERKTDKETLEKAITSCSGGSGSSGFWNISNETNISHKRKVRDVDESECRSDATELEAASGNKQSQKSGTTRRSRVALIHNLSERRRRDRINERMRALQELIPHSNKSDKASMLDEAIEYMKSLQLQLQMMWMGSGMAQMMLPGMQHYMSRFGMGMGMGPHMHPAVQNLMRLSRLPLGDQAINMAPRTMINYQNQMQMSGFPEQYANFMGFHSMPNASQAMNMFNFGYQSAQQNLVLTPPDNGNGPTG</sequence>
<evidence type="ECO:0000256" key="5">
    <source>
        <dbReference type="SAM" id="MobiDB-lite"/>
    </source>
</evidence>
<dbReference type="PANTHER" id="PTHR46807:SF7">
    <property type="entry name" value="BHLH DOMAIN-CONTAINING PROTEIN"/>
    <property type="match status" value="1"/>
</dbReference>
<keyword evidence="3" id="KW-0804">Transcription</keyword>
<dbReference type="SMART" id="SM00353">
    <property type="entry name" value="HLH"/>
    <property type="match status" value="1"/>
</dbReference>
<dbReference type="SUPFAM" id="SSF47459">
    <property type="entry name" value="HLH, helix-loop-helix DNA-binding domain"/>
    <property type="match status" value="1"/>
</dbReference>
<keyword evidence="8" id="KW-1185">Reference proteome</keyword>
<evidence type="ECO:0000256" key="3">
    <source>
        <dbReference type="ARBA" id="ARBA00023163"/>
    </source>
</evidence>
<comment type="caution">
    <text evidence="7">The sequence shown here is derived from an EMBL/GenBank/DDBJ whole genome shotgun (WGS) entry which is preliminary data.</text>
</comment>
<dbReference type="GO" id="GO:0005634">
    <property type="term" value="C:nucleus"/>
    <property type="evidence" value="ECO:0007669"/>
    <property type="project" value="UniProtKB-SubCell"/>
</dbReference>
<reference evidence="8" key="1">
    <citation type="journal article" date="2024" name="IScience">
        <title>Strigolactones Initiate the Formation of Haustorium-like Structures in Castilleja.</title>
        <authorList>
            <person name="Buerger M."/>
            <person name="Peterson D."/>
            <person name="Chory J."/>
        </authorList>
    </citation>
    <scope>NUCLEOTIDE SEQUENCE [LARGE SCALE GENOMIC DNA]</scope>
</reference>
<organism evidence="7 8">
    <name type="scientific">Castilleja foliolosa</name>
    <dbReference type="NCBI Taxonomy" id="1961234"/>
    <lineage>
        <taxon>Eukaryota</taxon>
        <taxon>Viridiplantae</taxon>
        <taxon>Streptophyta</taxon>
        <taxon>Embryophyta</taxon>
        <taxon>Tracheophyta</taxon>
        <taxon>Spermatophyta</taxon>
        <taxon>Magnoliopsida</taxon>
        <taxon>eudicotyledons</taxon>
        <taxon>Gunneridae</taxon>
        <taxon>Pentapetalae</taxon>
        <taxon>asterids</taxon>
        <taxon>lamiids</taxon>
        <taxon>Lamiales</taxon>
        <taxon>Orobanchaceae</taxon>
        <taxon>Pedicularideae</taxon>
        <taxon>Castillejinae</taxon>
        <taxon>Castilleja</taxon>
    </lineage>
</organism>
<dbReference type="Proteomes" id="UP001632038">
    <property type="component" value="Unassembled WGS sequence"/>
</dbReference>
<gene>
    <name evidence="7" type="primary">PIL6_4</name>
    <name evidence="7" type="ORF">CASFOL_011355</name>
</gene>
<dbReference type="Gene3D" id="4.10.280.10">
    <property type="entry name" value="Helix-loop-helix DNA-binding domain"/>
    <property type="match status" value="1"/>
</dbReference>
<dbReference type="AlphaFoldDB" id="A0ABD3DVA4"/>
<dbReference type="InterPro" id="IPR036638">
    <property type="entry name" value="HLH_DNA-bd_sf"/>
</dbReference>
<dbReference type="InterPro" id="IPR047265">
    <property type="entry name" value="PIF1-like_bHLH"/>
</dbReference>
<dbReference type="EMBL" id="JAVIJP010000013">
    <property type="protein sequence ID" value="KAL3646175.1"/>
    <property type="molecule type" value="Genomic_DNA"/>
</dbReference>
<feature type="region of interest" description="Disordered" evidence="5">
    <location>
        <begin position="232"/>
        <end position="256"/>
    </location>
</feature>
<evidence type="ECO:0000256" key="2">
    <source>
        <dbReference type="ARBA" id="ARBA00023015"/>
    </source>
</evidence>
<dbReference type="GO" id="GO:0010017">
    <property type="term" value="P:red or far-red light signaling pathway"/>
    <property type="evidence" value="ECO:0007669"/>
    <property type="project" value="UniProtKB-ARBA"/>
</dbReference>
<proteinExistence type="predicted"/>
<evidence type="ECO:0000313" key="8">
    <source>
        <dbReference type="Proteomes" id="UP001632038"/>
    </source>
</evidence>
<name>A0ABD3DVA4_9LAMI</name>
<dbReference type="InterPro" id="IPR044273">
    <property type="entry name" value="PIF3-like"/>
</dbReference>
<dbReference type="FunFam" id="4.10.280.10:FF:000004">
    <property type="entry name" value="Basic helix-loop-helix transcription factor"/>
    <property type="match status" value="1"/>
</dbReference>
<feature type="domain" description="BHLH" evidence="6">
    <location>
        <begin position="255"/>
        <end position="304"/>
    </location>
</feature>
<dbReference type="PANTHER" id="PTHR46807">
    <property type="entry name" value="TRANSCRIPTION FACTOR PIF3"/>
    <property type="match status" value="1"/>
</dbReference>
<keyword evidence="4" id="KW-0539">Nucleus</keyword>
<dbReference type="PROSITE" id="PS50888">
    <property type="entry name" value="BHLH"/>
    <property type="match status" value="1"/>
</dbReference>
<evidence type="ECO:0000256" key="1">
    <source>
        <dbReference type="ARBA" id="ARBA00004123"/>
    </source>
</evidence>
<keyword evidence="2" id="KW-0805">Transcription regulation</keyword>
<protein>
    <submittedName>
        <fullName evidence="7">Helix loop helix domain</fullName>
    </submittedName>
</protein>
<evidence type="ECO:0000256" key="4">
    <source>
        <dbReference type="ARBA" id="ARBA00023242"/>
    </source>
</evidence>